<organism evidence="2">
    <name type="scientific">Arundo donax</name>
    <name type="common">Giant reed</name>
    <name type="synonym">Donax arundinaceus</name>
    <dbReference type="NCBI Taxonomy" id="35708"/>
    <lineage>
        <taxon>Eukaryota</taxon>
        <taxon>Viridiplantae</taxon>
        <taxon>Streptophyta</taxon>
        <taxon>Embryophyta</taxon>
        <taxon>Tracheophyta</taxon>
        <taxon>Spermatophyta</taxon>
        <taxon>Magnoliopsida</taxon>
        <taxon>Liliopsida</taxon>
        <taxon>Poales</taxon>
        <taxon>Poaceae</taxon>
        <taxon>PACMAD clade</taxon>
        <taxon>Arundinoideae</taxon>
        <taxon>Arundineae</taxon>
        <taxon>Arundo</taxon>
    </lineage>
</organism>
<reference evidence="2" key="1">
    <citation type="submission" date="2014-09" db="EMBL/GenBank/DDBJ databases">
        <authorList>
            <person name="Magalhaes I.L.F."/>
            <person name="Oliveira U."/>
            <person name="Santos F.R."/>
            <person name="Vidigal T.H.D.A."/>
            <person name="Brescovit A.D."/>
            <person name="Santos A.J."/>
        </authorList>
    </citation>
    <scope>NUCLEOTIDE SEQUENCE</scope>
    <source>
        <tissue evidence="2">Shoot tissue taken approximately 20 cm above the soil surface</tissue>
    </source>
</reference>
<evidence type="ECO:0000313" key="2">
    <source>
        <dbReference type="EMBL" id="JAE10721.1"/>
    </source>
</evidence>
<dbReference type="AlphaFoldDB" id="A0A0A9FKS3"/>
<proteinExistence type="predicted"/>
<sequence length="21" mass="2393">MQAIRGGVHQFIGTHERRNAN</sequence>
<name>A0A0A9FKS3_ARUDO</name>
<protein>
    <submittedName>
        <fullName evidence="2">Uncharacterized protein</fullName>
    </submittedName>
</protein>
<accession>A0A0A9FKS3</accession>
<evidence type="ECO:0000256" key="1">
    <source>
        <dbReference type="SAM" id="MobiDB-lite"/>
    </source>
</evidence>
<feature type="region of interest" description="Disordered" evidence="1">
    <location>
        <begin position="1"/>
        <end position="21"/>
    </location>
</feature>
<reference evidence="2" key="2">
    <citation type="journal article" date="2015" name="Data Brief">
        <title>Shoot transcriptome of the giant reed, Arundo donax.</title>
        <authorList>
            <person name="Barrero R.A."/>
            <person name="Guerrero F.D."/>
            <person name="Moolhuijzen P."/>
            <person name="Goolsby J.A."/>
            <person name="Tidwell J."/>
            <person name="Bellgard S.E."/>
            <person name="Bellgard M.I."/>
        </authorList>
    </citation>
    <scope>NUCLEOTIDE SEQUENCE</scope>
    <source>
        <tissue evidence="2">Shoot tissue taken approximately 20 cm above the soil surface</tissue>
    </source>
</reference>
<dbReference type="EMBL" id="GBRH01187175">
    <property type="protein sequence ID" value="JAE10721.1"/>
    <property type="molecule type" value="Transcribed_RNA"/>
</dbReference>